<feature type="region of interest" description="Disordered" evidence="1">
    <location>
        <begin position="353"/>
        <end position="414"/>
    </location>
</feature>
<feature type="domain" description="Oxidoreductase acuF-like C2H2 type zinc-finger" evidence="2">
    <location>
        <begin position="248"/>
        <end position="276"/>
    </location>
</feature>
<dbReference type="PANTHER" id="PTHR35391">
    <property type="entry name" value="C2H2-TYPE DOMAIN-CONTAINING PROTEIN-RELATED"/>
    <property type="match status" value="1"/>
</dbReference>
<gene>
    <name evidence="3" type="ORF">BJX66DRAFT_347986</name>
</gene>
<evidence type="ECO:0000256" key="1">
    <source>
        <dbReference type="SAM" id="MobiDB-lite"/>
    </source>
</evidence>
<evidence type="ECO:0000313" key="4">
    <source>
        <dbReference type="Proteomes" id="UP001610563"/>
    </source>
</evidence>
<organism evidence="3 4">
    <name type="scientific">Aspergillus keveii</name>
    <dbReference type="NCBI Taxonomy" id="714993"/>
    <lineage>
        <taxon>Eukaryota</taxon>
        <taxon>Fungi</taxon>
        <taxon>Dikarya</taxon>
        <taxon>Ascomycota</taxon>
        <taxon>Pezizomycotina</taxon>
        <taxon>Eurotiomycetes</taxon>
        <taxon>Eurotiomycetidae</taxon>
        <taxon>Eurotiales</taxon>
        <taxon>Aspergillaceae</taxon>
        <taxon>Aspergillus</taxon>
        <taxon>Aspergillus subgen. Nidulantes</taxon>
    </lineage>
</organism>
<proteinExistence type="predicted"/>
<evidence type="ECO:0000259" key="2">
    <source>
        <dbReference type="Pfam" id="PF26082"/>
    </source>
</evidence>
<evidence type="ECO:0000313" key="3">
    <source>
        <dbReference type="EMBL" id="KAL2784809.1"/>
    </source>
</evidence>
<comment type="caution">
    <text evidence="3">The sequence shown here is derived from an EMBL/GenBank/DDBJ whole genome shotgun (WGS) entry which is preliminary data.</text>
</comment>
<dbReference type="Pfam" id="PF26082">
    <property type="entry name" value="zf-C2H2_AcuF"/>
    <property type="match status" value="1"/>
</dbReference>
<accession>A0ABR4FNH2</accession>
<feature type="compositionally biased region" description="Basic and acidic residues" evidence="1">
    <location>
        <begin position="382"/>
        <end position="395"/>
    </location>
</feature>
<dbReference type="EMBL" id="JBFTWV010000166">
    <property type="protein sequence ID" value="KAL2784809.1"/>
    <property type="molecule type" value="Genomic_DNA"/>
</dbReference>
<keyword evidence="4" id="KW-1185">Reference proteome</keyword>
<protein>
    <recommendedName>
        <fullName evidence="2">Oxidoreductase acuF-like C2H2 type zinc-finger domain-containing protein</fullName>
    </recommendedName>
</protein>
<feature type="compositionally biased region" description="Basic and acidic residues" evidence="1">
    <location>
        <begin position="359"/>
        <end position="372"/>
    </location>
</feature>
<sequence>MENSIAATLATCLRRFARVVNSTKLQCESEVPISLWRDELGRLRHIRDQTIQLLRNVTRWFDDLEDVLGEASPWPGEEEVADDGSSDHDAESIPEIQQICEGLVETITCLHQLSMAIRRPTQHDRILGTRNDDAKAYEFFDRQHVANKFPHADASLIDRLGAAISRRRAALRYRKRHHEKLAHGLDSEESERATTELSATVATEFIEENANVRDDRSDAGHSQTSYAPSLFNSADRLTAPVPKSFVTDEPFECPYRYFIIAVSDRKAWARHVFQDISPYICPFDHCPSANRLYWRQGDWYSHIHCEHPDLFETGGAITCPLCKDQLPYDRLKRHLSRHLEELALFAVPRPDSSGDEGLDITRDPSVDSERPDNFASSPVAGVERDSCEDQEERTQEMQPESDQPSPGIGQVVSNDKELFERAING</sequence>
<dbReference type="Proteomes" id="UP001610563">
    <property type="component" value="Unassembled WGS sequence"/>
</dbReference>
<dbReference type="InterPro" id="IPR058925">
    <property type="entry name" value="zf-C2H2_AcuF"/>
</dbReference>
<dbReference type="PANTHER" id="PTHR35391:SF7">
    <property type="entry name" value="C2H2-TYPE DOMAIN-CONTAINING PROTEIN"/>
    <property type="match status" value="1"/>
</dbReference>
<name>A0ABR4FNH2_9EURO</name>
<reference evidence="3 4" key="1">
    <citation type="submission" date="2024-07" db="EMBL/GenBank/DDBJ databases">
        <title>Section-level genome sequencing and comparative genomics of Aspergillus sections Usti and Cavernicolus.</title>
        <authorList>
            <consortium name="Lawrence Berkeley National Laboratory"/>
            <person name="Nybo J.L."/>
            <person name="Vesth T.C."/>
            <person name="Theobald S."/>
            <person name="Frisvad J.C."/>
            <person name="Larsen T.O."/>
            <person name="Kjaerboelling I."/>
            <person name="Rothschild-Mancinelli K."/>
            <person name="Lyhne E.K."/>
            <person name="Kogle M.E."/>
            <person name="Barry K."/>
            <person name="Clum A."/>
            <person name="Na H."/>
            <person name="Ledsgaard L."/>
            <person name="Lin J."/>
            <person name="Lipzen A."/>
            <person name="Kuo A."/>
            <person name="Riley R."/>
            <person name="Mondo S."/>
            <person name="Labutti K."/>
            <person name="Haridas S."/>
            <person name="Pangalinan J."/>
            <person name="Salamov A.A."/>
            <person name="Simmons B.A."/>
            <person name="Magnuson J.K."/>
            <person name="Chen J."/>
            <person name="Drula E."/>
            <person name="Henrissat B."/>
            <person name="Wiebenga A."/>
            <person name="Lubbers R.J."/>
            <person name="Gomes A.C."/>
            <person name="Makela M.R."/>
            <person name="Stajich J."/>
            <person name="Grigoriev I.V."/>
            <person name="Mortensen U.H."/>
            <person name="De Vries R.P."/>
            <person name="Baker S.E."/>
            <person name="Andersen M.R."/>
        </authorList>
    </citation>
    <scope>NUCLEOTIDE SEQUENCE [LARGE SCALE GENOMIC DNA]</scope>
    <source>
        <strain evidence="3 4">CBS 209.92</strain>
    </source>
</reference>